<dbReference type="InterPro" id="IPR013766">
    <property type="entry name" value="Thioredoxin_domain"/>
</dbReference>
<evidence type="ECO:0000259" key="2">
    <source>
        <dbReference type="PROSITE" id="PS51352"/>
    </source>
</evidence>
<dbReference type="EMBL" id="APBN01000001">
    <property type="protein sequence ID" value="EMT53965.1"/>
    <property type="molecule type" value="Genomic_DNA"/>
</dbReference>
<sequence length="173" mass="19362">MVIAVLVGAAIWQPSQQTGAVTVEQRPEAGFEAPHFSLRGLDDQTYEVAGKREKPLVINFWASWCGPCKLEAPDLQKVAEKYGQQVDFYGVNVTSNDSLEGAQAFVKQYKLTFPIPMDVTGDVANRYWIQAFPTTYLVDKQGIIRKKIIGMVEGHYLETELKRLLEGKTGPLR</sequence>
<organism evidence="3 4">
    <name type="scientific">Brevibacillus borstelensis AK1</name>
    <dbReference type="NCBI Taxonomy" id="1300222"/>
    <lineage>
        <taxon>Bacteria</taxon>
        <taxon>Bacillati</taxon>
        <taxon>Bacillota</taxon>
        <taxon>Bacilli</taxon>
        <taxon>Bacillales</taxon>
        <taxon>Paenibacillaceae</taxon>
        <taxon>Brevibacillus</taxon>
    </lineage>
</organism>
<dbReference type="STRING" id="1300222.I532_00125"/>
<dbReference type="SUPFAM" id="SSF52833">
    <property type="entry name" value="Thioredoxin-like"/>
    <property type="match status" value="1"/>
</dbReference>
<dbReference type="Proteomes" id="UP000012081">
    <property type="component" value="Unassembled WGS sequence"/>
</dbReference>
<dbReference type="PATRIC" id="fig|1300222.3.peg.26"/>
<dbReference type="GO" id="GO:0016209">
    <property type="term" value="F:antioxidant activity"/>
    <property type="evidence" value="ECO:0007669"/>
    <property type="project" value="InterPro"/>
</dbReference>
<dbReference type="CDD" id="cd02966">
    <property type="entry name" value="TlpA_like_family"/>
    <property type="match status" value="1"/>
</dbReference>
<reference evidence="3 4" key="1">
    <citation type="submission" date="2013-03" db="EMBL/GenBank/DDBJ databases">
        <title>Assembly of a new bacterial strain Brevibacillus borstelensis AK1.</title>
        <authorList>
            <person name="Rajan I."/>
            <person name="PoliReddy D."/>
            <person name="Sugumar T."/>
            <person name="Rathinam K."/>
            <person name="Alqarawi S."/>
            <person name="Khalil A.B."/>
            <person name="Sivakumar N."/>
        </authorList>
    </citation>
    <scope>NUCLEOTIDE SEQUENCE [LARGE SCALE GENOMIC DNA]</scope>
    <source>
        <strain evidence="3 4">AK1</strain>
    </source>
</reference>
<dbReference type="GO" id="GO:0016491">
    <property type="term" value="F:oxidoreductase activity"/>
    <property type="evidence" value="ECO:0007669"/>
    <property type="project" value="InterPro"/>
</dbReference>
<comment type="caution">
    <text evidence="3">The sequence shown here is derived from an EMBL/GenBank/DDBJ whole genome shotgun (WGS) entry which is preliminary data.</text>
</comment>
<gene>
    <name evidence="3" type="ORF">I532_00125</name>
</gene>
<protein>
    <submittedName>
        <fullName evidence="3">Thiol-disulfide oxidoreductase</fullName>
    </submittedName>
</protein>
<name>M8EEQ7_9BACL</name>
<dbReference type="PANTHER" id="PTHR42852:SF1">
    <property type="entry name" value="THIOREDOXIN-LIKE PROTEIN YNEN"/>
    <property type="match status" value="1"/>
</dbReference>
<keyword evidence="4" id="KW-1185">Reference proteome</keyword>
<proteinExistence type="predicted"/>
<evidence type="ECO:0000313" key="4">
    <source>
        <dbReference type="Proteomes" id="UP000012081"/>
    </source>
</evidence>
<feature type="domain" description="Thioredoxin" evidence="2">
    <location>
        <begin position="27"/>
        <end position="170"/>
    </location>
</feature>
<dbReference type="Pfam" id="PF00578">
    <property type="entry name" value="AhpC-TSA"/>
    <property type="match status" value="1"/>
</dbReference>
<keyword evidence="1" id="KW-1015">Disulfide bond</keyword>
<dbReference type="PROSITE" id="PS51352">
    <property type="entry name" value="THIOREDOXIN_2"/>
    <property type="match status" value="1"/>
</dbReference>
<dbReference type="InterPro" id="IPR017937">
    <property type="entry name" value="Thioredoxin_CS"/>
</dbReference>
<dbReference type="InterPro" id="IPR000866">
    <property type="entry name" value="AhpC/TSA"/>
</dbReference>
<dbReference type="AlphaFoldDB" id="M8EEQ7"/>
<dbReference type="Gene3D" id="3.40.30.10">
    <property type="entry name" value="Glutaredoxin"/>
    <property type="match status" value="1"/>
</dbReference>
<dbReference type="InterPro" id="IPR050553">
    <property type="entry name" value="Thioredoxin_ResA/DsbE_sf"/>
</dbReference>
<dbReference type="PANTHER" id="PTHR42852">
    <property type="entry name" value="THIOL:DISULFIDE INTERCHANGE PROTEIN DSBE"/>
    <property type="match status" value="1"/>
</dbReference>
<evidence type="ECO:0000313" key="3">
    <source>
        <dbReference type="EMBL" id="EMT53965.1"/>
    </source>
</evidence>
<dbReference type="PROSITE" id="PS00194">
    <property type="entry name" value="THIOREDOXIN_1"/>
    <property type="match status" value="1"/>
</dbReference>
<dbReference type="InterPro" id="IPR036249">
    <property type="entry name" value="Thioredoxin-like_sf"/>
</dbReference>
<evidence type="ECO:0000256" key="1">
    <source>
        <dbReference type="ARBA" id="ARBA00023157"/>
    </source>
</evidence>
<accession>M8EEQ7</accession>